<dbReference type="GO" id="GO:0004557">
    <property type="term" value="F:alpha-galactosidase activity"/>
    <property type="evidence" value="ECO:0007669"/>
    <property type="project" value="UniProtKB-EC"/>
</dbReference>
<dbReference type="GeneID" id="67019678"/>
<dbReference type="Gene3D" id="3.20.20.70">
    <property type="entry name" value="Aldolase class I"/>
    <property type="match status" value="1"/>
</dbReference>
<protein>
    <recommendedName>
        <fullName evidence="2">alpha-galactosidase</fullName>
        <ecNumber evidence="2">3.2.1.22</ecNumber>
    </recommendedName>
</protein>
<dbReference type="SUPFAM" id="SSF51445">
    <property type="entry name" value="(Trans)glycosidases"/>
    <property type="match status" value="1"/>
</dbReference>
<dbReference type="Proteomes" id="UP000676310">
    <property type="component" value="Unassembled WGS sequence"/>
</dbReference>
<comment type="caution">
    <text evidence="4">The sequence shown here is derived from an EMBL/GenBank/DDBJ whole genome shotgun (WGS) entry which is preliminary data.</text>
</comment>
<accession>A0A8J2I4N6</accession>
<dbReference type="EMBL" id="CAJRGZ010000022">
    <property type="protein sequence ID" value="CAG5173587.1"/>
    <property type="molecule type" value="Genomic_DNA"/>
</dbReference>
<dbReference type="OrthoDB" id="2108802at2759"/>
<dbReference type="EC" id="3.2.1.22" evidence="2"/>
<dbReference type="RefSeq" id="XP_043171217.1">
    <property type="nucleotide sequence ID" value="XM_043315282.1"/>
</dbReference>
<dbReference type="InterPro" id="IPR013785">
    <property type="entry name" value="Aldolase_TIM"/>
</dbReference>
<dbReference type="PANTHER" id="PTHR35273">
    <property type="entry name" value="ALPHA-1,4 POLYGALACTOSAMINIDASE, PUTATIVE (AFU_ORTHOLOGUE AFUA_3G07890)-RELATED"/>
    <property type="match status" value="1"/>
</dbReference>
<dbReference type="InterPro" id="IPR004352">
    <property type="entry name" value="GH114_TIM-barrel"/>
</dbReference>
<evidence type="ECO:0000313" key="4">
    <source>
        <dbReference type="EMBL" id="CAG5173587.1"/>
    </source>
</evidence>
<organism evidence="4 5">
    <name type="scientific">Alternaria atra</name>
    <dbReference type="NCBI Taxonomy" id="119953"/>
    <lineage>
        <taxon>Eukaryota</taxon>
        <taxon>Fungi</taxon>
        <taxon>Dikarya</taxon>
        <taxon>Ascomycota</taxon>
        <taxon>Pezizomycotina</taxon>
        <taxon>Dothideomycetes</taxon>
        <taxon>Pleosporomycetidae</taxon>
        <taxon>Pleosporales</taxon>
        <taxon>Pleosporineae</taxon>
        <taxon>Pleosporaceae</taxon>
        <taxon>Alternaria</taxon>
        <taxon>Alternaria sect. Ulocladioides</taxon>
    </lineage>
</organism>
<keyword evidence="5" id="KW-1185">Reference proteome</keyword>
<dbReference type="PANTHER" id="PTHR35273:SF2">
    <property type="entry name" value="ALPHA-GALACTOSIDASE"/>
    <property type="match status" value="1"/>
</dbReference>
<gene>
    <name evidence="4" type="ORF">ALTATR162_LOCUS7654</name>
</gene>
<dbReference type="InterPro" id="IPR017853">
    <property type="entry name" value="GH"/>
</dbReference>
<sequence>MPLSPLDAPVWDIDLFDNPATTIGALKAAGKIVICYFSAGTAEDWREDYRSFAAADLGNVLPEWPNERWIRTGSQGIRALMAKRIKLAADKGCDAIDPDNTDGYQNDNGLNLKNIDAVDYLRWMQKEAAKYEMRIGLKNSLDILNDVSPIIDFAVNEQCAQQGECQAYDNFVALNKPVFHIEYPLPLNEQAMNGASCKGTGVAGLSTIMKDLKLNGMSYYCDGSYVDTPTIGDKLDPNATANELLASSTIDYENIYDTAKSHFVDAKTNKYIGPLLCSSITSLFFFYTAYKIKFEMTPSNRQIQRSRRIPAPLRKGQGMYVLARSVKKTINFATPSRLLKQELRDIPVIRLENGLVSMEVTPQPLVKIAKRNAKRSPLLCLPGEIRNKIWVFAMGGDYVEVPGDSDTHPTGSAVSHPRWPTTRPFSAFHLPEVCRQIYAETAILGYKHNTFVVGYGIGRTTKTWASKLLQVQKEAIASLAPTDMFLETYISNMYRKSLREHFPGLRHVEVGAGCVDLCRRFMSAHLDPEKKMTTEDWQELIAKKINEKEGTDIEVAFGEKADMEAWKKEMMHGDWFD</sequence>
<proteinExistence type="predicted"/>
<dbReference type="AlphaFoldDB" id="A0A8J2I4N6"/>
<evidence type="ECO:0000256" key="1">
    <source>
        <dbReference type="ARBA" id="ARBA00001255"/>
    </source>
</evidence>
<feature type="domain" description="Glycoside-hydrolase family GH114 TIM-barrel" evidence="3">
    <location>
        <begin position="6"/>
        <end position="215"/>
    </location>
</feature>
<evidence type="ECO:0000256" key="2">
    <source>
        <dbReference type="ARBA" id="ARBA00012755"/>
    </source>
</evidence>
<evidence type="ECO:0000259" key="3">
    <source>
        <dbReference type="Pfam" id="PF03537"/>
    </source>
</evidence>
<comment type="catalytic activity">
    <reaction evidence="1">
        <text>Hydrolysis of terminal, non-reducing alpha-D-galactose residues in alpha-D-galactosides, including galactose oligosaccharides, galactomannans and galactolipids.</text>
        <dbReference type="EC" id="3.2.1.22"/>
    </reaction>
</comment>
<reference evidence="4" key="1">
    <citation type="submission" date="2021-05" db="EMBL/GenBank/DDBJ databases">
        <authorList>
            <person name="Stam R."/>
        </authorList>
    </citation>
    <scope>NUCLEOTIDE SEQUENCE</scope>
    <source>
        <strain evidence="4">CS162</strain>
    </source>
</reference>
<dbReference type="Pfam" id="PF03537">
    <property type="entry name" value="Glyco_hydro_114"/>
    <property type="match status" value="1"/>
</dbReference>
<evidence type="ECO:0000313" key="5">
    <source>
        <dbReference type="Proteomes" id="UP000676310"/>
    </source>
</evidence>
<name>A0A8J2I4N6_9PLEO</name>